<organism evidence="1 2">
    <name type="scientific">Castilleja foliolosa</name>
    <dbReference type="NCBI Taxonomy" id="1961234"/>
    <lineage>
        <taxon>Eukaryota</taxon>
        <taxon>Viridiplantae</taxon>
        <taxon>Streptophyta</taxon>
        <taxon>Embryophyta</taxon>
        <taxon>Tracheophyta</taxon>
        <taxon>Spermatophyta</taxon>
        <taxon>Magnoliopsida</taxon>
        <taxon>eudicotyledons</taxon>
        <taxon>Gunneridae</taxon>
        <taxon>Pentapetalae</taxon>
        <taxon>asterids</taxon>
        <taxon>lamiids</taxon>
        <taxon>Lamiales</taxon>
        <taxon>Orobanchaceae</taxon>
        <taxon>Pedicularideae</taxon>
        <taxon>Castillejinae</taxon>
        <taxon>Castilleja</taxon>
    </lineage>
</organism>
<dbReference type="EMBL" id="JAVIJP010000026">
    <property type="protein sequence ID" value="KAL3637316.1"/>
    <property type="molecule type" value="Genomic_DNA"/>
</dbReference>
<dbReference type="Proteomes" id="UP001632038">
    <property type="component" value="Unassembled WGS sequence"/>
</dbReference>
<gene>
    <name evidence="1" type="ORF">CASFOL_019615</name>
</gene>
<keyword evidence="2" id="KW-1185">Reference proteome</keyword>
<evidence type="ECO:0000313" key="1">
    <source>
        <dbReference type="EMBL" id="KAL3637316.1"/>
    </source>
</evidence>
<dbReference type="AlphaFoldDB" id="A0ABD3D8J5"/>
<sequence length="43" mass="4977">MNKASRLAATISSQASPFHIRACFFHSTPVSERKRRTHWESMD</sequence>
<accession>A0ABD3D8J5</accession>
<reference evidence="2" key="1">
    <citation type="journal article" date="2024" name="IScience">
        <title>Strigolactones Initiate the Formation of Haustorium-like Structures in Castilleja.</title>
        <authorList>
            <person name="Buerger M."/>
            <person name="Peterson D."/>
            <person name="Chory J."/>
        </authorList>
    </citation>
    <scope>NUCLEOTIDE SEQUENCE [LARGE SCALE GENOMIC DNA]</scope>
</reference>
<protein>
    <submittedName>
        <fullName evidence="1">Uncharacterized protein</fullName>
    </submittedName>
</protein>
<evidence type="ECO:0000313" key="2">
    <source>
        <dbReference type="Proteomes" id="UP001632038"/>
    </source>
</evidence>
<name>A0ABD3D8J5_9LAMI</name>
<proteinExistence type="predicted"/>
<comment type="caution">
    <text evidence="1">The sequence shown here is derived from an EMBL/GenBank/DDBJ whole genome shotgun (WGS) entry which is preliminary data.</text>
</comment>